<accession>A0AAV3YPV4</accession>
<comment type="caution">
    <text evidence="1">The sequence shown here is derived from an EMBL/GenBank/DDBJ whole genome shotgun (WGS) entry which is preliminary data.</text>
</comment>
<keyword evidence="2" id="KW-1185">Reference proteome</keyword>
<organism evidence="1 2">
    <name type="scientific">Plakobranchus ocellatus</name>
    <dbReference type="NCBI Taxonomy" id="259542"/>
    <lineage>
        <taxon>Eukaryota</taxon>
        <taxon>Metazoa</taxon>
        <taxon>Spiralia</taxon>
        <taxon>Lophotrochozoa</taxon>
        <taxon>Mollusca</taxon>
        <taxon>Gastropoda</taxon>
        <taxon>Heterobranchia</taxon>
        <taxon>Euthyneura</taxon>
        <taxon>Panpulmonata</taxon>
        <taxon>Sacoglossa</taxon>
        <taxon>Placobranchoidea</taxon>
        <taxon>Plakobranchidae</taxon>
        <taxon>Plakobranchus</taxon>
    </lineage>
</organism>
<sequence length="108" mass="11634">MVAISADEIIAISPGVRIARVARRNVISPGDGLRCQRKKHGDIGGVKDSIAISGKRKDCDVGKECGSKNWEERIAILPIERIAMSAVGRNAISAGRRIAISASIHHFY</sequence>
<name>A0AAV3YPV4_9GAST</name>
<evidence type="ECO:0000313" key="1">
    <source>
        <dbReference type="EMBL" id="GFN84068.1"/>
    </source>
</evidence>
<dbReference type="EMBL" id="BLXT01001278">
    <property type="protein sequence ID" value="GFN84068.1"/>
    <property type="molecule type" value="Genomic_DNA"/>
</dbReference>
<proteinExistence type="predicted"/>
<dbReference type="Proteomes" id="UP000735302">
    <property type="component" value="Unassembled WGS sequence"/>
</dbReference>
<gene>
    <name evidence="1" type="ORF">PoB_001057400</name>
</gene>
<dbReference type="AlphaFoldDB" id="A0AAV3YPV4"/>
<reference evidence="1 2" key="1">
    <citation type="journal article" date="2021" name="Elife">
        <title>Chloroplast acquisition without the gene transfer in kleptoplastic sea slugs, Plakobranchus ocellatus.</title>
        <authorList>
            <person name="Maeda T."/>
            <person name="Takahashi S."/>
            <person name="Yoshida T."/>
            <person name="Shimamura S."/>
            <person name="Takaki Y."/>
            <person name="Nagai Y."/>
            <person name="Toyoda A."/>
            <person name="Suzuki Y."/>
            <person name="Arimoto A."/>
            <person name="Ishii H."/>
            <person name="Satoh N."/>
            <person name="Nishiyama T."/>
            <person name="Hasebe M."/>
            <person name="Maruyama T."/>
            <person name="Minagawa J."/>
            <person name="Obokata J."/>
            <person name="Shigenobu S."/>
        </authorList>
    </citation>
    <scope>NUCLEOTIDE SEQUENCE [LARGE SCALE GENOMIC DNA]</scope>
</reference>
<protein>
    <submittedName>
        <fullName evidence="1">Uncharacterized protein</fullName>
    </submittedName>
</protein>
<evidence type="ECO:0000313" key="2">
    <source>
        <dbReference type="Proteomes" id="UP000735302"/>
    </source>
</evidence>